<dbReference type="GO" id="GO:0016020">
    <property type="term" value="C:membrane"/>
    <property type="evidence" value="ECO:0007669"/>
    <property type="project" value="GOC"/>
</dbReference>
<evidence type="ECO:0000256" key="1">
    <source>
        <dbReference type="ARBA" id="ARBA00009835"/>
    </source>
</evidence>
<organism evidence="3 4">
    <name type="scientific">Myripristis murdjan</name>
    <name type="common">pinecone soldierfish</name>
    <dbReference type="NCBI Taxonomy" id="586833"/>
    <lineage>
        <taxon>Eukaryota</taxon>
        <taxon>Metazoa</taxon>
        <taxon>Chordata</taxon>
        <taxon>Craniata</taxon>
        <taxon>Vertebrata</taxon>
        <taxon>Euteleostomi</taxon>
        <taxon>Actinopterygii</taxon>
        <taxon>Neopterygii</taxon>
        <taxon>Teleostei</taxon>
        <taxon>Neoteleostei</taxon>
        <taxon>Acanthomorphata</taxon>
        <taxon>Holocentriformes</taxon>
        <taxon>Holocentridae</taxon>
        <taxon>Myripristis</taxon>
    </lineage>
</organism>
<dbReference type="Gene3D" id="2.60.40.2300">
    <property type="entry name" value="Neutral/alkaline non-lysosomal ceramidase, C-terminal domain"/>
    <property type="match status" value="1"/>
</dbReference>
<evidence type="ECO:0000313" key="3">
    <source>
        <dbReference type="Ensembl" id="ENSMMDP00005030042.1"/>
    </source>
</evidence>
<dbReference type="Proteomes" id="UP000472263">
    <property type="component" value="Chromosome 19"/>
</dbReference>
<dbReference type="InterPro" id="IPR031331">
    <property type="entry name" value="NEUT/ALK_ceramidase_C"/>
</dbReference>
<evidence type="ECO:0000313" key="4">
    <source>
        <dbReference type="Proteomes" id="UP000472263"/>
    </source>
</evidence>
<dbReference type="GO" id="GO:0005576">
    <property type="term" value="C:extracellular region"/>
    <property type="evidence" value="ECO:0007669"/>
    <property type="project" value="TreeGrafter"/>
</dbReference>
<reference evidence="3" key="3">
    <citation type="submission" date="2025-09" db="UniProtKB">
        <authorList>
            <consortium name="Ensembl"/>
        </authorList>
    </citation>
    <scope>IDENTIFICATION</scope>
</reference>
<dbReference type="GO" id="GO:0042759">
    <property type="term" value="P:long-chain fatty acid biosynthetic process"/>
    <property type="evidence" value="ECO:0007669"/>
    <property type="project" value="TreeGrafter"/>
</dbReference>
<protein>
    <recommendedName>
        <fullName evidence="2">Neutral/alkaline non-lysosomal ceramidase C-terminal domain-containing protein</fullName>
    </recommendedName>
</protein>
<name>A0A667YQ41_9TELE</name>
<dbReference type="AlphaFoldDB" id="A0A667YQ41"/>
<proteinExistence type="inferred from homology"/>
<evidence type="ECO:0000259" key="2">
    <source>
        <dbReference type="Pfam" id="PF17048"/>
    </source>
</evidence>
<reference evidence="3" key="1">
    <citation type="submission" date="2019-06" db="EMBL/GenBank/DDBJ databases">
        <authorList>
            <consortium name="Wellcome Sanger Institute Data Sharing"/>
        </authorList>
    </citation>
    <scope>NUCLEOTIDE SEQUENCE [LARGE SCALE GENOMIC DNA]</scope>
</reference>
<dbReference type="GO" id="GO:0017040">
    <property type="term" value="F:N-acylsphingosine amidohydrolase activity"/>
    <property type="evidence" value="ECO:0007669"/>
    <property type="project" value="InterPro"/>
</dbReference>
<dbReference type="InParanoid" id="A0A667YQ41"/>
<dbReference type="Pfam" id="PF17048">
    <property type="entry name" value="Ceramidse_alk_C"/>
    <property type="match status" value="1"/>
</dbReference>
<dbReference type="GO" id="GO:0046514">
    <property type="term" value="P:ceramide catabolic process"/>
    <property type="evidence" value="ECO:0007669"/>
    <property type="project" value="InterPro"/>
</dbReference>
<comment type="similarity">
    <text evidence="1">Belongs to the neutral ceramidase family.</text>
</comment>
<dbReference type="GO" id="GO:0046512">
    <property type="term" value="P:sphingosine biosynthetic process"/>
    <property type="evidence" value="ECO:0007669"/>
    <property type="project" value="TreeGrafter"/>
</dbReference>
<feature type="domain" description="Neutral/alkaline non-lysosomal ceramidase C-terminal" evidence="2">
    <location>
        <begin position="48"/>
        <end position="139"/>
    </location>
</feature>
<dbReference type="PANTHER" id="PTHR12670">
    <property type="entry name" value="CERAMIDASE"/>
    <property type="match status" value="1"/>
</dbReference>
<keyword evidence="4" id="KW-1185">Reference proteome</keyword>
<dbReference type="InterPro" id="IPR038445">
    <property type="entry name" value="NCDase_C_sf"/>
</dbReference>
<sequence>THTCIHTRMHTHYITTYEEYQVHKHTHTHTRTYTHTHTHSHIHTHTHAYTHRDKTFVTVEIYHNRTSTWEVVCTDASWETRFRWLKGSGRQSNVTVEWHIPLQAAAGSYRIRHLGHAKQLQGSRPVVTPYEGVSAVFAVTPSYYHQ</sequence>
<dbReference type="PANTHER" id="PTHR12670:SF1">
    <property type="entry name" value="NEUTRAL CERAMIDASE"/>
    <property type="match status" value="1"/>
</dbReference>
<dbReference type="GeneTree" id="ENSGT00390000015792"/>
<reference evidence="3" key="2">
    <citation type="submission" date="2025-08" db="UniProtKB">
        <authorList>
            <consortium name="Ensembl"/>
        </authorList>
    </citation>
    <scope>IDENTIFICATION</scope>
</reference>
<dbReference type="InterPro" id="IPR006823">
    <property type="entry name" value="Ceramidase_alk"/>
</dbReference>
<accession>A0A667YQ41</accession>
<dbReference type="Ensembl" id="ENSMMDT00005030736.1">
    <property type="protein sequence ID" value="ENSMMDP00005030042.1"/>
    <property type="gene ID" value="ENSMMDG00005014233.1"/>
</dbReference>